<dbReference type="HAMAP" id="MF_02204">
    <property type="entry name" value="Pal"/>
    <property type="match status" value="1"/>
</dbReference>
<comment type="subunit">
    <text evidence="8">The Tol-Pal system is composed of five core proteins: the inner membrane proteins TolA, TolQ and TolR, the periplasmic protein TolB and the outer membrane protein Pal. They form a network linking the inner and outer membranes and the peptidoglycan layer.</text>
</comment>
<evidence type="ECO:0000256" key="3">
    <source>
        <dbReference type="ARBA" id="ARBA00023136"/>
    </source>
</evidence>
<evidence type="ECO:0000259" key="10">
    <source>
        <dbReference type="PROSITE" id="PS51123"/>
    </source>
</evidence>
<keyword evidence="7 8" id="KW-0131">Cell cycle</keyword>
<keyword evidence="4 8" id="KW-0564">Palmitate</keyword>
<dbReference type="PRINTS" id="PR01023">
    <property type="entry name" value="NAFLGMOTY"/>
</dbReference>
<organism evidence="11 12">
    <name type="scientific">Zavarzinia aquatilis</name>
    <dbReference type="NCBI Taxonomy" id="2211142"/>
    <lineage>
        <taxon>Bacteria</taxon>
        <taxon>Pseudomonadati</taxon>
        <taxon>Pseudomonadota</taxon>
        <taxon>Alphaproteobacteria</taxon>
        <taxon>Rhodospirillales</taxon>
        <taxon>Zavarziniaceae</taxon>
        <taxon>Zavarzinia</taxon>
    </lineage>
</organism>
<protein>
    <recommendedName>
        <fullName evidence="8">Peptidoglycan-associated lipoprotein</fullName>
        <shortName evidence="8">PAL</shortName>
    </recommendedName>
</protein>
<keyword evidence="2 8" id="KW-0732">Signal</keyword>
<dbReference type="AlphaFoldDB" id="A0A317E7K3"/>
<comment type="similarity">
    <text evidence="8">Belongs to the Pal lipoprotein family.</text>
</comment>
<dbReference type="Gene3D" id="3.30.1330.60">
    <property type="entry name" value="OmpA-like domain"/>
    <property type="match status" value="1"/>
</dbReference>
<feature type="domain" description="OmpA-like" evidence="10">
    <location>
        <begin position="47"/>
        <end position="161"/>
    </location>
</feature>
<dbReference type="NCBIfam" id="TIGR02802">
    <property type="entry name" value="Pal_lipo"/>
    <property type="match status" value="1"/>
</dbReference>
<dbReference type="EMBL" id="QGLE01000006">
    <property type="protein sequence ID" value="PWR22611.1"/>
    <property type="molecule type" value="Genomic_DNA"/>
</dbReference>
<sequence length="161" mass="17119">MRFTHPGYKIASLVAALFVVAACSSTPESAPTGGSTGAASAYAPGSQEDLAANAGDSVFFDLDQYNLKPEGQSTLQAQAAWLAKYPAVTLTIEGHCDERGTREYNLALGERRANAARAYLISLGVDANRLQVISYGKDRPFAVGSDEGAWAQNRRGFSRVN</sequence>
<evidence type="ECO:0000256" key="9">
    <source>
        <dbReference type="SAM" id="SignalP"/>
    </source>
</evidence>
<comment type="subcellular location">
    <subcellularLocation>
        <location evidence="8">Cell outer membrane</location>
        <topology evidence="8">Lipid-anchor</topology>
    </subcellularLocation>
</comment>
<dbReference type="PROSITE" id="PS51257">
    <property type="entry name" value="PROKAR_LIPOPROTEIN"/>
    <property type="match status" value="1"/>
</dbReference>
<dbReference type="PANTHER" id="PTHR30329:SF21">
    <property type="entry name" value="LIPOPROTEIN YIAD-RELATED"/>
    <property type="match status" value="1"/>
</dbReference>
<dbReference type="PANTHER" id="PTHR30329">
    <property type="entry name" value="STATOR ELEMENT OF FLAGELLAR MOTOR COMPLEX"/>
    <property type="match status" value="1"/>
</dbReference>
<dbReference type="Pfam" id="PF00691">
    <property type="entry name" value="OmpA"/>
    <property type="match status" value="1"/>
</dbReference>
<evidence type="ECO:0000313" key="11">
    <source>
        <dbReference type="EMBL" id="PWR22611.1"/>
    </source>
</evidence>
<dbReference type="RefSeq" id="WP_109906088.1">
    <property type="nucleotide sequence ID" value="NZ_QGLE01000006.1"/>
</dbReference>
<dbReference type="GO" id="GO:0009279">
    <property type="term" value="C:cell outer membrane"/>
    <property type="evidence" value="ECO:0007669"/>
    <property type="project" value="UniProtKB-SubCell"/>
</dbReference>
<comment type="function">
    <text evidence="8">Part of the Tol-Pal system, which plays a role in outer membrane invagination during cell division and is important for maintaining outer membrane integrity.</text>
</comment>
<dbReference type="InterPro" id="IPR006665">
    <property type="entry name" value="OmpA-like"/>
</dbReference>
<evidence type="ECO:0000256" key="4">
    <source>
        <dbReference type="ARBA" id="ARBA00023139"/>
    </source>
</evidence>
<dbReference type="Proteomes" id="UP000245461">
    <property type="component" value="Unassembled WGS sequence"/>
</dbReference>
<keyword evidence="3 8" id="KW-0472">Membrane</keyword>
<proteinExistence type="inferred from homology"/>
<dbReference type="PRINTS" id="PR01021">
    <property type="entry name" value="OMPADOMAIN"/>
</dbReference>
<evidence type="ECO:0000313" key="12">
    <source>
        <dbReference type="Proteomes" id="UP000245461"/>
    </source>
</evidence>
<feature type="chain" id="PRO_5016421759" description="Peptidoglycan-associated lipoprotein" evidence="9">
    <location>
        <begin position="22"/>
        <end position="161"/>
    </location>
</feature>
<dbReference type="OrthoDB" id="9809164at2"/>
<gene>
    <name evidence="8 11" type="primary">pal</name>
    <name evidence="11" type="ORF">DKG74_12130</name>
</gene>
<reference evidence="11 12" key="1">
    <citation type="submission" date="2018-05" db="EMBL/GenBank/DDBJ databases">
        <title>Zavarzinia sp. HR-AS.</title>
        <authorList>
            <person name="Lee Y."/>
            <person name="Jeon C.O."/>
        </authorList>
    </citation>
    <scope>NUCLEOTIDE SEQUENCE [LARGE SCALE GENOMIC DNA]</scope>
    <source>
        <strain evidence="11 12">HR-AS</strain>
    </source>
</reference>
<keyword evidence="12" id="KW-1185">Reference proteome</keyword>
<dbReference type="SUPFAM" id="SSF103088">
    <property type="entry name" value="OmpA-like"/>
    <property type="match status" value="1"/>
</dbReference>
<dbReference type="GO" id="GO:0051301">
    <property type="term" value="P:cell division"/>
    <property type="evidence" value="ECO:0007669"/>
    <property type="project" value="UniProtKB-UniRule"/>
</dbReference>
<evidence type="ECO:0000256" key="1">
    <source>
        <dbReference type="ARBA" id="ARBA00022618"/>
    </source>
</evidence>
<dbReference type="InterPro" id="IPR050330">
    <property type="entry name" value="Bact_OuterMem_StrucFunc"/>
</dbReference>
<evidence type="ECO:0000256" key="2">
    <source>
        <dbReference type="ARBA" id="ARBA00022729"/>
    </source>
</evidence>
<evidence type="ECO:0000256" key="7">
    <source>
        <dbReference type="ARBA" id="ARBA00023306"/>
    </source>
</evidence>
<accession>A0A317E7K3</accession>
<dbReference type="InterPro" id="IPR036737">
    <property type="entry name" value="OmpA-like_sf"/>
</dbReference>
<dbReference type="InterPro" id="IPR014169">
    <property type="entry name" value="Pal_lipo_C"/>
</dbReference>
<dbReference type="InterPro" id="IPR006664">
    <property type="entry name" value="OMP_bac"/>
</dbReference>
<keyword evidence="6 8" id="KW-0449">Lipoprotein</keyword>
<evidence type="ECO:0000256" key="6">
    <source>
        <dbReference type="ARBA" id="ARBA00023288"/>
    </source>
</evidence>
<keyword evidence="5 8" id="KW-0998">Cell outer membrane</keyword>
<dbReference type="PROSITE" id="PS51123">
    <property type="entry name" value="OMPA_2"/>
    <property type="match status" value="1"/>
</dbReference>
<dbReference type="CDD" id="cd07185">
    <property type="entry name" value="OmpA_C-like"/>
    <property type="match status" value="1"/>
</dbReference>
<feature type="signal peptide" evidence="9">
    <location>
        <begin position="1"/>
        <end position="21"/>
    </location>
</feature>
<name>A0A317E7K3_9PROT</name>
<dbReference type="InterPro" id="IPR039001">
    <property type="entry name" value="Pal"/>
</dbReference>
<keyword evidence="1 8" id="KW-0132">Cell division</keyword>
<comment type="caution">
    <text evidence="11">The sequence shown here is derived from an EMBL/GenBank/DDBJ whole genome shotgun (WGS) entry which is preliminary data.</text>
</comment>
<evidence type="ECO:0000256" key="8">
    <source>
        <dbReference type="HAMAP-Rule" id="MF_02204"/>
    </source>
</evidence>
<evidence type="ECO:0000256" key="5">
    <source>
        <dbReference type="ARBA" id="ARBA00023237"/>
    </source>
</evidence>